<feature type="compositionally biased region" description="Basic and acidic residues" evidence="1">
    <location>
        <begin position="11"/>
        <end position="28"/>
    </location>
</feature>
<dbReference type="Proteomes" id="UP000650628">
    <property type="component" value="Unassembled WGS sequence"/>
</dbReference>
<evidence type="ECO:0000256" key="1">
    <source>
        <dbReference type="SAM" id="MobiDB-lite"/>
    </source>
</evidence>
<organism evidence="2 3">
    <name type="scientific">Planotetraspora mira</name>
    <dbReference type="NCBI Taxonomy" id="58121"/>
    <lineage>
        <taxon>Bacteria</taxon>
        <taxon>Bacillati</taxon>
        <taxon>Actinomycetota</taxon>
        <taxon>Actinomycetes</taxon>
        <taxon>Streptosporangiales</taxon>
        <taxon>Streptosporangiaceae</taxon>
        <taxon>Planotetraspora</taxon>
    </lineage>
</organism>
<feature type="compositionally biased region" description="Basic and acidic residues" evidence="1">
    <location>
        <begin position="52"/>
        <end position="73"/>
    </location>
</feature>
<proteinExistence type="predicted"/>
<feature type="region of interest" description="Disordered" evidence="1">
    <location>
        <begin position="1"/>
        <end position="73"/>
    </location>
</feature>
<accession>A0A8J3TQP8</accession>
<reference evidence="2 3" key="1">
    <citation type="submission" date="2021-01" db="EMBL/GenBank/DDBJ databases">
        <title>Whole genome shotgun sequence of Planotetraspora mira NBRC 15435.</title>
        <authorList>
            <person name="Komaki H."/>
            <person name="Tamura T."/>
        </authorList>
    </citation>
    <scope>NUCLEOTIDE SEQUENCE [LARGE SCALE GENOMIC DNA]</scope>
    <source>
        <strain evidence="2 3">NBRC 15435</strain>
    </source>
</reference>
<protein>
    <submittedName>
        <fullName evidence="2">Uncharacterized protein</fullName>
    </submittedName>
</protein>
<sequence>MSRTKNTRPSRLQEQDDHRHTHDVEDSHGGVGKDATVQEHQARQRVRQSLARGDEPEPTRHRHEARDSRDADH</sequence>
<gene>
    <name evidence="2" type="ORF">Pmi06nite_47570</name>
</gene>
<evidence type="ECO:0000313" key="2">
    <source>
        <dbReference type="EMBL" id="GII31315.1"/>
    </source>
</evidence>
<dbReference type="AlphaFoldDB" id="A0A8J3TQP8"/>
<comment type="caution">
    <text evidence="2">The sequence shown here is derived from an EMBL/GenBank/DDBJ whole genome shotgun (WGS) entry which is preliminary data.</text>
</comment>
<dbReference type="EMBL" id="BOOO01000024">
    <property type="protein sequence ID" value="GII31315.1"/>
    <property type="molecule type" value="Genomic_DNA"/>
</dbReference>
<name>A0A8J3TQP8_9ACTN</name>
<dbReference type="RefSeq" id="WP_203955230.1">
    <property type="nucleotide sequence ID" value="NZ_BOOO01000024.1"/>
</dbReference>
<evidence type="ECO:0000313" key="3">
    <source>
        <dbReference type="Proteomes" id="UP000650628"/>
    </source>
</evidence>
<keyword evidence="3" id="KW-1185">Reference proteome</keyword>